<evidence type="ECO:0000313" key="1">
    <source>
        <dbReference type="EMBL" id="PVY62149.1"/>
    </source>
</evidence>
<dbReference type="EMBL" id="QEKO01000002">
    <property type="protein sequence ID" value="PVY62149.1"/>
    <property type="molecule type" value="Genomic_DNA"/>
</dbReference>
<dbReference type="InterPro" id="IPR058979">
    <property type="entry name" value="LysC-like"/>
</dbReference>
<evidence type="ECO:0000313" key="2">
    <source>
        <dbReference type="Proteomes" id="UP000246145"/>
    </source>
</evidence>
<gene>
    <name evidence="1" type="ORF">C7440_1641</name>
</gene>
<dbReference type="Proteomes" id="UP000246145">
    <property type="component" value="Unassembled WGS sequence"/>
</dbReference>
<sequence>MRETPPAALIADRPEPVLEGNKNRNLLILNAELRCVVRQSNADKAALRDWAAQRVYAPDEERNRCD</sequence>
<name>A0A2U1CMA8_9BURK</name>
<protein>
    <submittedName>
        <fullName evidence="1">Uncharacterized protein</fullName>
    </submittedName>
</protein>
<accession>A0A2U1CMA8</accession>
<dbReference type="RefSeq" id="WP_133244274.1">
    <property type="nucleotide sequence ID" value="NZ_JACCEX010000002.1"/>
</dbReference>
<keyword evidence="2" id="KW-1185">Reference proteome</keyword>
<reference evidence="1 2" key="1">
    <citation type="submission" date="2018-04" db="EMBL/GenBank/DDBJ databases">
        <title>Genomic Encyclopedia of Type Strains, Phase IV (KMG-IV): sequencing the most valuable type-strain genomes for metagenomic binning, comparative biology and taxonomic classification.</title>
        <authorList>
            <person name="Goeker M."/>
        </authorList>
    </citation>
    <scope>NUCLEOTIDE SEQUENCE [LARGE SCALE GENOMIC DNA]</scope>
    <source>
        <strain evidence="1 2">DSM 10065</strain>
    </source>
</reference>
<proteinExistence type="predicted"/>
<dbReference type="AlphaFoldDB" id="A0A2U1CMA8"/>
<organism evidence="1 2">
    <name type="scientific">Pusillimonas noertemannii</name>
    <dbReference type="NCBI Taxonomy" id="305977"/>
    <lineage>
        <taxon>Bacteria</taxon>
        <taxon>Pseudomonadati</taxon>
        <taxon>Pseudomonadota</taxon>
        <taxon>Betaproteobacteria</taxon>
        <taxon>Burkholderiales</taxon>
        <taxon>Alcaligenaceae</taxon>
        <taxon>Pusillimonas</taxon>
    </lineage>
</organism>
<comment type="caution">
    <text evidence="1">The sequence shown here is derived from an EMBL/GenBank/DDBJ whole genome shotgun (WGS) entry which is preliminary data.</text>
</comment>
<dbReference type="Pfam" id="PF23793">
    <property type="entry name" value="LysC"/>
    <property type="match status" value="1"/>
</dbReference>